<dbReference type="Pfam" id="PF06870">
    <property type="entry name" value="RNA_pol_I_A49"/>
    <property type="match status" value="1"/>
</dbReference>
<evidence type="ECO:0000256" key="6">
    <source>
        <dbReference type="SAM" id="MobiDB-lite"/>
    </source>
</evidence>
<dbReference type="STRING" id="1314785.A0A165CRI8"/>
<dbReference type="GO" id="GO:0003677">
    <property type="term" value="F:DNA binding"/>
    <property type="evidence" value="ECO:0007669"/>
    <property type="project" value="InterPro"/>
</dbReference>
<gene>
    <name evidence="7" type="ORF">LAESUDRAFT_729336</name>
</gene>
<dbReference type="InParanoid" id="A0A165CRI8"/>
<evidence type="ECO:0000256" key="4">
    <source>
        <dbReference type="ARBA" id="ARBA00023163"/>
    </source>
</evidence>
<organism evidence="7 8">
    <name type="scientific">Laetiporus sulphureus 93-53</name>
    <dbReference type="NCBI Taxonomy" id="1314785"/>
    <lineage>
        <taxon>Eukaryota</taxon>
        <taxon>Fungi</taxon>
        <taxon>Dikarya</taxon>
        <taxon>Basidiomycota</taxon>
        <taxon>Agaricomycotina</taxon>
        <taxon>Agaricomycetes</taxon>
        <taxon>Polyporales</taxon>
        <taxon>Laetiporus</taxon>
    </lineage>
</organism>
<dbReference type="GO" id="GO:0006351">
    <property type="term" value="P:DNA-templated transcription"/>
    <property type="evidence" value="ECO:0007669"/>
    <property type="project" value="InterPro"/>
</dbReference>
<feature type="compositionally biased region" description="Basic and acidic residues" evidence="6">
    <location>
        <begin position="188"/>
        <end position="198"/>
    </location>
</feature>
<dbReference type="InterPro" id="IPR009668">
    <property type="entry name" value="RNA_pol-assoc_fac_A49-like"/>
</dbReference>
<evidence type="ECO:0000313" key="8">
    <source>
        <dbReference type="Proteomes" id="UP000076871"/>
    </source>
</evidence>
<dbReference type="OrthoDB" id="532500at2759"/>
<feature type="region of interest" description="Disordered" evidence="6">
    <location>
        <begin position="182"/>
        <end position="209"/>
    </location>
</feature>
<keyword evidence="3" id="KW-0240">DNA-directed RNA polymerase</keyword>
<reference evidence="7 8" key="1">
    <citation type="journal article" date="2016" name="Mol. Biol. Evol.">
        <title>Comparative Genomics of Early-Diverging Mushroom-Forming Fungi Provides Insights into the Origins of Lignocellulose Decay Capabilities.</title>
        <authorList>
            <person name="Nagy L.G."/>
            <person name="Riley R."/>
            <person name="Tritt A."/>
            <person name="Adam C."/>
            <person name="Daum C."/>
            <person name="Floudas D."/>
            <person name="Sun H."/>
            <person name="Yadav J.S."/>
            <person name="Pangilinan J."/>
            <person name="Larsson K.H."/>
            <person name="Matsuura K."/>
            <person name="Barry K."/>
            <person name="Labutti K."/>
            <person name="Kuo R."/>
            <person name="Ohm R.A."/>
            <person name="Bhattacharya S.S."/>
            <person name="Shirouzu T."/>
            <person name="Yoshinaga Y."/>
            <person name="Martin F.M."/>
            <person name="Grigoriev I.V."/>
            <person name="Hibbett D.S."/>
        </authorList>
    </citation>
    <scope>NUCLEOTIDE SEQUENCE [LARGE SCALE GENOMIC DNA]</scope>
    <source>
        <strain evidence="7 8">93-53</strain>
    </source>
</reference>
<evidence type="ECO:0000256" key="1">
    <source>
        <dbReference type="ARBA" id="ARBA00004604"/>
    </source>
</evidence>
<dbReference type="GeneID" id="63826645"/>
<keyword evidence="8" id="KW-1185">Reference proteome</keyword>
<dbReference type="RefSeq" id="XP_040761040.1">
    <property type="nucleotide sequence ID" value="XM_040909616.1"/>
</dbReference>
<dbReference type="EMBL" id="KV427645">
    <property type="protein sequence ID" value="KZT03300.1"/>
    <property type="molecule type" value="Genomic_DNA"/>
</dbReference>
<dbReference type="Proteomes" id="UP000076871">
    <property type="component" value="Unassembled WGS sequence"/>
</dbReference>
<comment type="subcellular location">
    <subcellularLocation>
        <location evidence="1">Nucleus</location>
        <location evidence="1">Nucleolus</location>
    </subcellularLocation>
</comment>
<evidence type="ECO:0000256" key="3">
    <source>
        <dbReference type="ARBA" id="ARBA00022478"/>
    </source>
</evidence>
<accession>A0A165CRI8</accession>
<evidence type="ECO:0000313" key="7">
    <source>
        <dbReference type="EMBL" id="KZT03300.1"/>
    </source>
</evidence>
<protein>
    <submittedName>
        <fullName evidence="7">RNA polymerase I associated factor A49-like protein</fullName>
    </submittedName>
</protein>
<keyword evidence="4" id="KW-0804">Transcription</keyword>
<evidence type="ECO:0000256" key="2">
    <source>
        <dbReference type="ARBA" id="ARBA00009430"/>
    </source>
</evidence>
<name>A0A165CRI8_9APHY</name>
<comment type="similarity">
    <text evidence="2">Belongs to the eukaryotic RPA49/POLR1E RNA polymerase subunit family.</text>
</comment>
<dbReference type="GO" id="GO:0000428">
    <property type="term" value="C:DNA-directed RNA polymerase complex"/>
    <property type="evidence" value="ECO:0007669"/>
    <property type="project" value="UniProtKB-KW"/>
</dbReference>
<dbReference type="FunCoup" id="A0A165CRI8">
    <property type="interactions" value="206"/>
</dbReference>
<proteinExistence type="inferred from homology"/>
<evidence type="ECO:0000256" key="5">
    <source>
        <dbReference type="ARBA" id="ARBA00023242"/>
    </source>
</evidence>
<dbReference type="GO" id="GO:0005730">
    <property type="term" value="C:nucleolus"/>
    <property type="evidence" value="ECO:0007669"/>
    <property type="project" value="UniProtKB-SubCell"/>
</dbReference>
<dbReference type="AlphaFoldDB" id="A0A165CRI8"/>
<sequence length="423" mass="47055">MSSRSNKRKRDADEAEKATMVLSNHPQDQLGPIIASFPALQPPKSTPFQCWRRDKQRASDELFATQDNIVAGETNAVEFYTSGESGQAMAGCSYLVGIHDKRTNTTVLRPAPLHILARQVKALKNLVPKEVTTDERGMLRNQLGEAFGTKKVKAAIRAQERNRVDVDAMKGVAGHLQETIMENTESLPSREEAKESADSGRLIPPHNADAQHPEDVYALQGIIPDSEFNALSVSAFKSAKSIEDRIALLPWSRSNWINQHLTLLLSASKMHKKDMKTLFYISAMFAFKMASRSVNNKETLQTRLNGVPQIVIDGLLSRFTETARVSNTVQMTPQTETMLLTYMFALCLRIDDFATDTDLIASDLSMPAARVKKLFMTLGCKIEKLSTKELKRLGLPDSAGATSRAVLRVPVQFPQARTKRARR</sequence>
<keyword evidence="5" id="KW-0539">Nucleus</keyword>
<dbReference type="PANTHER" id="PTHR14440">
    <property type="entry name" value="DNA-DIRECTED RNA POLYMERASE I SUBUNIT RPA49"/>
    <property type="match status" value="1"/>
</dbReference>